<sequence>MYLDEFELDLPYLDHVDHIKNIMNERNCDYSDAKKIDYVQTWKDKRRIFNLHTRCMTAMYERLFSKYKNSKCQKIIVECVDTLSEEKNIINYLGTYTVQVKFEYNRFVRKSNYEKKVKALKLLISGIEKIVKFNDWNIGPFLDTRDQIINYNYENEWLFKKPLVSPNKKYIAEVICIHEVDNFIIKLVVKDLKNNLIKYDSIYEKPHEFAYAKHLGKLEWKSETDVCLINRDGTIVSVVSIKE</sequence>
<organism evidence="1 2">
    <name type="scientific">Haloplasma contractile SSD-17B</name>
    <dbReference type="NCBI Taxonomy" id="1033810"/>
    <lineage>
        <taxon>Bacteria</taxon>
        <taxon>Bacillati</taxon>
        <taxon>Mycoplasmatota</taxon>
        <taxon>Mollicutes</taxon>
        <taxon>Haloplasmatales</taxon>
        <taxon>Haloplasmataceae</taxon>
        <taxon>Haloplasma</taxon>
    </lineage>
</organism>
<dbReference type="OrthoDB" id="2425044at2"/>
<dbReference type="InParanoid" id="U2DR73"/>
<protein>
    <submittedName>
        <fullName evidence="1">Uncharacterized protein</fullName>
    </submittedName>
</protein>
<reference evidence="1 2" key="2">
    <citation type="journal article" date="2013" name="PLoS ONE">
        <title>INDIGO - INtegrated Data Warehouse of MIcrobial GenOmes with Examples from the Red Sea Extremophiles.</title>
        <authorList>
            <person name="Alam I."/>
            <person name="Antunes A."/>
            <person name="Kamau A.A."/>
            <person name="Ba Alawi W."/>
            <person name="Kalkatawi M."/>
            <person name="Stingl U."/>
            <person name="Bajic V.B."/>
        </authorList>
    </citation>
    <scope>NUCLEOTIDE SEQUENCE [LARGE SCALE GENOMIC DNA]</scope>
    <source>
        <strain evidence="1 2">SSD-17B</strain>
    </source>
</reference>
<proteinExistence type="predicted"/>
<evidence type="ECO:0000313" key="2">
    <source>
        <dbReference type="Proteomes" id="UP000005707"/>
    </source>
</evidence>
<gene>
    <name evidence="1" type="ORF">HLPCO_002893</name>
</gene>
<dbReference type="eggNOG" id="ENOG5032SQC">
    <property type="taxonomic scope" value="Bacteria"/>
</dbReference>
<comment type="caution">
    <text evidence="1">The sequence shown here is derived from an EMBL/GenBank/DDBJ whole genome shotgun (WGS) entry which is preliminary data.</text>
</comment>
<reference evidence="1 2" key="1">
    <citation type="journal article" date="2011" name="J. Bacteriol.">
        <title>Genome sequence of Haloplasma contractile, an unusual contractile bacterium from a deep-sea anoxic brine lake.</title>
        <authorList>
            <person name="Antunes A."/>
            <person name="Alam I."/>
            <person name="El Dorry H."/>
            <person name="Siam R."/>
            <person name="Robertson A."/>
            <person name="Bajic V.B."/>
            <person name="Stingl U."/>
        </authorList>
    </citation>
    <scope>NUCLEOTIDE SEQUENCE [LARGE SCALE GENOMIC DNA]</scope>
    <source>
        <strain evidence="1 2">SSD-17B</strain>
    </source>
</reference>
<dbReference type="EMBL" id="AFNU02000017">
    <property type="protein sequence ID" value="ERJ11072.1"/>
    <property type="molecule type" value="Genomic_DNA"/>
</dbReference>
<dbReference type="AlphaFoldDB" id="U2DR73"/>
<dbReference type="RefSeq" id="WP_008824764.1">
    <property type="nucleotide sequence ID" value="NZ_AFNU02000017.1"/>
</dbReference>
<dbReference type="Proteomes" id="UP000005707">
    <property type="component" value="Unassembled WGS sequence"/>
</dbReference>
<name>U2DR73_9MOLU</name>
<evidence type="ECO:0000313" key="1">
    <source>
        <dbReference type="EMBL" id="ERJ11072.1"/>
    </source>
</evidence>
<keyword evidence="2" id="KW-1185">Reference proteome</keyword>
<accession>U2DR73</accession>